<accession>A0ABS8JF61</accession>
<keyword evidence="1" id="KW-0812">Transmembrane</keyword>
<proteinExistence type="predicted"/>
<dbReference type="Pfam" id="PF04241">
    <property type="entry name" value="DUF423"/>
    <property type="match status" value="1"/>
</dbReference>
<comment type="caution">
    <text evidence="2">The sequence shown here is derived from an EMBL/GenBank/DDBJ whole genome shotgun (WGS) entry which is preliminary data.</text>
</comment>
<protein>
    <submittedName>
        <fullName evidence="2">DUF423 domain-containing protein</fullName>
    </submittedName>
</protein>
<gene>
    <name evidence="2" type="ORF">LK996_03435</name>
</gene>
<organism evidence="2 3">
    <name type="scientific">Noviluteimonas lactosilytica</name>
    <dbReference type="NCBI Taxonomy" id="2888523"/>
    <lineage>
        <taxon>Bacteria</taxon>
        <taxon>Pseudomonadati</taxon>
        <taxon>Pseudomonadota</taxon>
        <taxon>Gammaproteobacteria</taxon>
        <taxon>Lysobacterales</taxon>
        <taxon>Lysobacteraceae</taxon>
        <taxon>Noviluteimonas</taxon>
    </lineage>
</organism>
<feature type="transmembrane region" description="Helical" evidence="1">
    <location>
        <begin position="12"/>
        <end position="32"/>
    </location>
</feature>
<evidence type="ECO:0000313" key="3">
    <source>
        <dbReference type="Proteomes" id="UP001165293"/>
    </source>
</evidence>
<keyword evidence="1" id="KW-0472">Membrane</keyword>
<keyword evidence="1" id="KW-1133">Transmembrane helix</keyword>
<feature type="transmembrane region" description="Helical" evidence="1">
    <location>
        <begin position="74"/>
        <end position="93"/>
    </location>
</feature>
<dbReference type="InterPro" id="IPR006696">
    <property type="entry name" value="DUF423"/>
</dbReference>
<name>A0ABS8JF61_9GAMM</name>
<reference evidence="2" key="1">
    <citation type="submission" date="2021-10" db="EMBL/GenBank/DDBJ databases">
        <authorList>
            <person name="Lyu M."/>
            <person name="Wang X."/>
            <person name="Meng X."/>
            <person name="Xu K."/>
        </authorList>
    </citation>
    <scope>NUCLEOTIDE SEQUENCE</scope>
    <source>
        <strain evidence="2">A6</strain>
    </source>
</reference>
<sequence length="122" mass="12485">MRTGERNATIRLAGFAGALFAAAAVALSAYAAHAVLEPQARERLITATLFAFGHGLALAALARHGAHWFGGLSLIALMAGTLLFAGSLVGAVFAHASTALAPIGGMLAIAGWLMLALYSLRR</sequence>
<evidence type="ECO:0000313" key="2">
    <source>
        <dbReference type="EMBL" id="MCC8362128.1"/>
    </source>
</evidence>
<dbReference type="Proteomes" id="UP001165293">
    <property type="component" value="Unassembled WGS sequence"/>
</dbReference>
<feature type="transmembrane region" description="Helical" evidence="1">
    <location>
        <begin position="99"/>
        <end position="120"/>
    </location>
</feature>
<dbReference type="EMBL" id="JAJGAK010000001">
    <property type="protein sequence ID" value="MCC8362128.1"/>
    <property type="molecule type" value="Genomic_DNA"/>
</dbReference>
<evidence type="ECO:0000256" key="1">
    <source>
        <dbReference type="SAM" id="Phobius"/>
    </source>
</evidence>
<keyword evidence="3" id="KW-1185">Reference proteome</keyword>
<dbReference type="RefSeq" id="WP_230525753.1">
    <property type="nucleotide sequence ID" value="NZ_JAJGAK010000001.1"/>
</dbReference>
<feature type="transmembrane region" description="Helical" evidence="1">
    <location>
        <begin position="44"/>
        <end position="62"/>
    </location>
</feature>